<organism evidence="1">
    <name type="scientific">marine sediment metagenome</name>
    <dbReference type="NCBI Taxonomy" id="412755"/>
    <lineage>
        <taxon>unclassified sequences</taxon>
        <taxon>metagenomes</taxon>
        <taxon>ecological metagenomes</taxon>
    </lineage>
</organism>
<sequence length="61" mass="7351">ERIWMPKWDDLRHTLRAAIITEAVNSQGLWNKEMKRFWETAQFLRRVCYIIAAMNEVELNG</sequence>
<accession>X1TWR2</accession>
<proteinExistence type="predicted"/>
<evidence type="ECO:0000313" key="1">
    <source>
        <dbReference type="EMBL" id="GAJ09704.1"/>
    </source>
</evidence>
<gene>
    <name evidence="1" type="ORF">S12H4_49131</name>
</gene>
<dbReference type="EMBL" id="BARW01030788">
    <property type="protein sequence ID" value="GAJ09704.1"/>
    <property type="molecule type" value="Genomic_DNA"/>
</dbReference>
<reference evidence="1" key="1">
    <citation type="journal article" date="2014" name="Front. Microbiol.">
        <title>High frequency of phylogenetically diverse reductive dehalogenase-homologous genes in deep subseafloor sedimentary metagenomes.</title>
        <authorList>
            <person name="Kawai M."/>
            <person name="Futagami T."/>
            <person name="Toyoda A."/>
            <person name="Takaki Y."/>
            <person name="Nishi S."/>
            <person name="Hori S."/>
            <person name="Arai W."/>
            <person name="Tsubouchi T."/>
            <person name="Morono Y."/>
            <person name="Uchiyama I."/>
            <person name="Ito T."/>
            <person name="Fujiyama A."/>
            <person name="Inagaki F."/>
            <person name="Takami H."/>
        </authorList>
    </citation>
    <scope>NUCLEOTIDE SEQUENCE</scope>
    <source>
        <strain evidence="1">Expedition CK06-06</strain>
    </source>
</reference>
<dbReference type="AlphaFoldDB" id="X1TWR2"/>
<name>X1TWR2_9ZZZZ</name>
<comment type="caution">
    <text evidence="1">The sequence shown here is derived from an EMBL/GenBank/DDBJ whole genome shotgun (WGS) entry which is preliminary data.</text>
</comment>
<feature type="non-terminal residue" evidence="1">
    <location>
        <position position="1"/>
    </location>
</feature>
<protein>
    <submittedName>
        <fullName evidence="1">Uncharacterized protein</fullName>
    </submittedName>
</protein>